<feature type="repeat" description="WD" evidence="10">
    <location>
        <begin position="966"/>
        <end position="998"/>
    </location>
</feature>
<keyword evidence="9" id="KW-0067">ATP-binding</keyword>
<keyword evidence="6" id="KW-0677">Repeat</keyword>
<dbReference type="Gene3D" id="2.130.10.10">
    <property type="entry name" value="YVTN repeat-like/Quinoprotein amine dehydrogenase"/>
    <property type="match status" value="2"/>
</dbReference>
<dbReference type="SUPFAM" id="SSF56112">
    <property type="entry name" value="Protein kinase-like (PK-like)"/>
    <property type="match status" value="1"/>
</dbReference>
<evidence type="ECO:0000256" key="4">
    <source>
        <dbReference type="ARBA" id="ARBA00022574"/>
    </source>
</evidence>
<dbReference type="SMART" id="SM00320">
    <property type="entry name" value="WD40"/>
    <property type="match status" value="5"/>
</dbReference>
<evidence type="ECO:0000256" key="5">
    <source>
        <dbReference type="ARBA" id="ARBA00022679"/>
    </source>
</evidence>
<dbReference type="PROSITE" id="PS50082">
    <property type="entry name" value="WD_REPEATS_2"/>
    <property type="match status" value="2"/>
</dbReference>
<dbReference type="Gene3D" id="1.10.510.10">
    <property type="entry name" value="Transferase(Phosphotransferase) domain 1"/>
    <property type="match status" value="1"/>
</dbReference>
<dbReference type="SUPFAM" id="SSF48371">
    <property type="entry name" value="ARM repeat"/>
    <property type="match status" value="1"/>
</dbReference>
<evidence type="ECO:0000313" key="12">
    <source>
        <dbReference type="Proteomes" id="UP001652625"/>
    </source>
</evidence>
<keyword evidence="7" id="KW-0547">Nucleotide-binding</keyword>
<dbReference type="InterPro" id="IPR016024">
    <property type="entry name" value="ARM-type_fold"/>
</dbReference>
<evidence type="ECO:0000256" key="9">
    <source>
        <dbReference type="ARBA" id="ARBA00022840"/>
    </source>
</evidence>
<evidence type="ECO:0000256" key="1">
    <source>
        <dbReference type="ARBA" id="ARBA00004419"/>
    </source>
</evidence>
<keyword evidence="4 10" id="KW-0853">WD repeat</keyword>
<dbReference type="CDD" id="cd13980">
    <property type="entry name" value="STKc_Vps15"/>
    <property type="match status" value="1"/>
</dbReference>
<keyword evidence="3" id="KW-0723">Serine/threonine-protein kinase</keyword>
<keyword evidence="8" id="KW-0418">Kinase</keyword>
<comment type="subcellular location">
    <subcellularLocation>
        <location evidence="1">Cytoplasmic vesicle</location>
        <location evidence="1">Autophagosome</location>
    </subcellularLocation>
</comment>
<dbReference type="InterPro" id="IPR008271">
    <property type="entry name" value="Ser/Thr_kinase_AS"/>
</dbReference>
<dbReference type="PANTHER" id="PTHR17583:SF0">
    <property type="entry name" value="PHOSPHOINOSITIDE 3-KINASE REGULATORY SUBUNIT 4"/>
    <property type="match status" value="1"/>
</dbReference>
<evidence type="ECO:0000256" key="8">
    <source>
        <dbReference type="ARBA" id="ARBA00022777"/>
    </source>
</evidence>
<reference evidence="12" key="1">
    <citation type="submission" date="2025-05" db="UniProtKB">
        <authorList>
            <consortium name="RefSeq"/>
        </authorList>
    </citation>
    <scope>NUCLEOTIDE SEQUENCE [LARGE SCALE GENOMIC DNA]</scope>
</reference>
<dbReference type="GeneID" id="100208429"/>
<reference evidence="13" key="2">
    <citation type="submission" date="2025-08" db="UniProtKB">
        <authorList>
            <consortium name="RefSeq"/>
        </authorList>
    </citation>
    <scope>IDENTIFICATION</scope>
</reference>
<dbReference type="Pfam" id="PF00400">
    <property type="entry name" value="WD40"/>
    <property type="match status" value="3"/>
</dbReference>
<name>A0ABM4BBP4_HYDVU</name>
<proteinExistence type="predicted"/>
<dbReference type="InterPro" id="IPR000719">
    <property type="entry name" value="Prot_kinase_dom"/>
</dbReference>
<evidence type="ECO:0000256" key="7">
    <source>
        <dbReference type="ARBA" id="ARBA00022741"/>
    </source>
</evidence>
<keyword evidence="12" id="KW-1185">Reference proteome</keyword>
<dbReference type="InterPro" id="IPR001680">
    <property type="entry name" value="WD40_rpt"/>
</dbReference>
<protein>
    <recommendedName>
        <fullName evidence="2">non-specific serine/threonine protein kinase</fullName>
        <ecNumber evidence="2">2.7.11.1</ecNumber>
    </recommendedName>
</protein>
<dbReference type="InterPro" id="IPR045162">
    <property type="entry name" value="Vps15-like"/>
</dbReference>
<evidence type="ECO:0000256" key="2">
    <source>
        <dbReference type="ARBA" id="ARBA00012513"/>
    </source>
</evidence>
<evidence type="ECO:0000256" key="10">
    <source>
        <dbReference type="PROSITE-ProRule" id="PRU00221"/>
    </source>
</evidence>
<feature type="repeat" description="WD" evidence="10">
    <location>
        <begin position="1303"/>
        <end position="1336"/>
    </location>
</feature>
<dbReference type="Pfam" id="PF00069">
    <property type="entry name" value="Pkinase"/>
    <property type="match status" value="1"/>
</dbReference>
<evidence type="ECO:0000256" key="3">
    <source>
        <dbReference type="ARBA" id="ARBA00022527"/>
    </source>
</evidence>
<sequence length="1336" mass="152261">MGSHLSGIAPAQILSADNYFVELPDFQFESSLGSTRFLKVARAKHKEGYVVIKVFVIHDPSIPLQPYQEELSRIGRNVSGFPNVLPFQRSVLTDRAGLLIRQFVHDNLYDRISTRPFLSIVEKKWIVFQVLCALEQMHSVKVCHGDIKTENIMVTSWNWVQLTDIASFKPVFLPLDNPADFNYFFDTSRRRTCCLAPERFIDSRTRNLDLSNVNYDGENKKEQVGTMLPMQGVPTQQFELTEAMDIFSVGCVVGELFCDGAGLFDLSQLLAYRLNDFHPEVKIQKINENIKDMIMHMIQMDPSKRLTAKEYMTKYRGSIFPEEFYSFLKSYLSGFVGLPIITADEKIAKLVKDMDLICSSLCHKYAVNTKEAFPNVAIETVTIEKDERRVPETDNCFVMIVSLVISCVRNLKFCISKLNALDLLLKLSYYVTDEIILELILPYMFFLVTDSIPRVRAHSITAITKCLQIITILPKNEANIFPEYILPNLSQLVNDPEVIVQCAFAENISSLAETALRFLELAQLSSINNNDRDDQIQYQVSYDVELHALHELIQNKVVALLTNSDSVVKRTLMENGLTRLCVFFGRQKANDVLLSHIITFLNDKHDWQLRAAFFDSIVGIAVYIGWHCLSILKPLLQQGLKDTEEFVVVRALQALTSLVDLGLLQKPIITEMLVDVVPFVSHPNQWIRYASVGYIVACAKKMPLVDVHCRLMPLVLPYLKQPIIQLVNQTVLLSVLVDPIPRNVYDYIVRSPQTRTLLARLELHHQDNKTMFNPSNEDPLSQITRKLKSQGMTAEIEKKIIRLKEIILKLNVNKINPEMHQTQDLVFPGLLDLSSLNIIPKSKEIDLSRMVETKADPILQSAKRPVKIGQQTLQGPLQIMTNLEVDYLNDCEDKGVQKVEDQSSRFSTLTDQAKFAQCKQDVRTLSIFKCEQYVSDLKRKNLLNSLTENRGKQTGWKPKGQLVAHLHEHKAAINRVITNEDYSFFVTASDDSTVKIWDTQKLDGKGYTTRSKFTYTKQIGKINCLTFCQSSTTLACSSDDASIHVFRVDTNATGNNVPLLIEKKLDVQEDGRAVDMQFYDTGSQWIITYATVHGYMCGWDLRLPKDKYAWKLKNDLTLGLITSYVIDPLQCWITCGTSDGALVCWDMRFQLPITKIIHPRNACVRRLACHALESSWVAASFHGNNEVSMWDLETAAKRQTLWASQYPPLSHSQVSNDTVLTMRSMHQGSKTFFITAGTDKRIRYWDLREPEQSGIIVGSATDNLDNVQLIYNNRMIDGTEVIYETYEKRRLNYEDRPRKDEASIGHHDCITDIATTKSPQNFLITSSMNGVIKVWK</sequence>
<dbReference type="RefSeq" id="XP_065646348.1">
    <property type="nucleotide sequence ID" value="XM_065790276.1"/>
</dbReference>
<dbReference type="Pfam" id="PF22956">
    <property type="entry name" value="VPS15-like_hel"/>
    <property type="match status" value="1"/>
</dbReference>
<dbReference type="PROSITE" id="PS50294">
    <property type="entry name" value="WD_REPEATS_REGION"/>
    <property type="match status" value="2"/>
</dbReference>
<gene>
    <name evidence="13" type="primary">LOC100208429</name>
</gene>
<evidence type="ECO:0000256" key="6">
    <source>
        <dbReference type="ARBA" id="ARBA00022737"/>
    </source>
</evidence>
<evidence type="ECO:0000313" key="13">
    <source>
        <dbReference type="RefSeq" id="XP_065646348.1"/>
    </source>
</evidence>
<dbReference type="SUPFAM" id="SSF50978">
    <property type="entry name" value="WD40 repeat-like"/>
    <property type="match status" value="1"/>
</dbReference>
<accession>A0ABM4BBP4</accession>
<organism evidence="12 13">
    <name type="scientific">Hydra vulgaris</name>
    <name type="common">Hydra</name>
    <name type="synonym">Hydra attenuata</name>
    <dbReference type="NCBI Taxonomy" id="6087"/>
    <lineage>
        <taxon>Eukaryota</taxon>
        <taxon>Metazoa</taxon>
        <taxon>Cnidaria</taxon>
        <taxon>Hydrozoa</taxon>
        <taxon>Hydroidolina</taxon>
        <taxon>Anthoathecata</taxon>
        <taxon>Aplanulata</taxon>
        <taxon>Hydridae</taxon>
        <taxon>Hydra</taxon>
    </lineage>
</organism>
<feature type="domain" description="Protein kinase" evidence="11">
    <location>
        <begin position="26"/>
        <end position="328"/>
    </location>
</feature>
<keyword evidence="5" id="KW-0808">Transferase</keyword>
<dbReference type="PROSITE" id="PS50011">
    <property type="entry name" value="PROTEIN_KINASE_DOM"/>
    <property type="match status" value="1"/>
</dbReference>
<dbReference type="PROSITE" id="PS00108">
    <property type="entry name" value="PROTEIN_KINASE_ST"/>
    <property type="match status" value="1"/>
</dbReference>
<dbReference type="InterPro" id="IPR055231">
    <property type="entry name" value="2AA_helical"/>
</dbReference>
<dbReference type="Proteomes" id="UP001652625">
    <property type="component" value="Chromosome 02"/>
</dbReference>
<dbReference type="SMART" id="SM00220">
    <property type="entry name" value="S_TKc"/>
    <property type="match status" value="1"/>
</dbReference>
<dbReference type="InterPro" id="IPR015943">
    <property type="entry name" value="WD40/YVTN_repeat-like_dom_sf"/>
</dbReference>
<dbReference type="EC" id="2.7.11.1" evidence="2"/>
<dbReference type="PANTHER" id="PTHR17583">
    <property type="entry name" value="PHOSPHOINOSITIDE 3-KINASE REGULATORY SUBUNIT 4"/>
    <property type="match status" value="1"/>
</dbReference>
<dbReference type="Gene3D" id="1.25.10.10">
    <property type="entry name" value="Leucine-rich Repeat Variant"/>
    <property type="match status" value="2"/>
</dbReference>
<dbReference type="InterPro" id="IPR011009">
    <property type="entry name" value="Kinase-like_dom_sf"/>
</dbReference>
<dbReference type="InterPro" id="IPR011989">
    <property type="entry name" value="ARM-like"/>
</dbReference>
<evidence type="ECO:0000259" key="11">
    <source>
        <dbReference type="PROSITE" id="PS50011"/>
    </source>
</evidence>
<dbReference type="InterPro" id="IPR036322">
    <property type="entry name" value="WD40_repeat_dom_sf"/>
</dbReference>